<evidence type="ECO:0008006" key="3">
    <source>
        <dbReference type="Google" id="ProtNLM"/>
    </source>
</evidence>
<gene>
    <name evidence="1" type="ORF">MAMT_01797</name>
</gene>
<protein>
    <recommendedName>
        <fullName evidence="3">PIN domain-containing protein</fullName>
    </recommendedName>
</protein>
<dbReference type="RefSeq" id="WP_150003871.1">
    <property type="nucleotide sequence ID" value="NZ_CABFVA020000099.1"/>
</dbReference>
<proteinExistence type="predicted"/>
<evidence type="ECO:0000313" key="2">
    <source>
        <dbReference type="Proteomes" id="UP000334923"/>
    </source>
</evidence>
<keyword evidence="2" id="KW-1185">Reference proteome</keyword>
<accession>A0A5E6MEB0</accession>
<reference evidence="1 2" key="1">
    <citation type="submission" date="2019-09" db="EMBL/GenBank/DDBJ databases">
        <authorList>
            <person name="Cremers G."/>
        </authorList>
    </citation>
    <scope>NUCLEOTIDE SEQUENCE [LARGE SCALE GENOMIC DNA]</scope>
    <source>
        <strain evidence="1">4A</strain>
    </source>
</reference>
<dbReference type="EMBL" id="CABFVA020000099">
    <property type="protein sequence ID" value="VVM07544.1"/>
    <property type="molecule type" value="Genomic_DNA"/>
</dbReference>
<dbReference type="AlphaFoldDB" id="A0A5E6MEB0"/>
<dbReference type="Proteomes" id="UP000334923">
    <property type="component" value="Unassembled WGS sequence"/>
</dbReference>
<sequence>MPIPEHDAILCSVSVYAPTYIALDASNWIDMERYKWRLCTKEIKAILNTGSILPYVTFEHFYEILRSDKRYGVFEILFSLKYVAHPEPCRFLRTSTKERICGSVDDIQYEEVLALLAQPDASWKTVVAKVRPKALGSVSSGQSLCNDPVIKSMVESGSPPRHATINDWAESMEFVTEANGRILFPPAGSYTLAAGREAEERRRALKGRVAEFLQTKGAPGLRDVDETLELLYRQASHLIGPFCQCGGNDPILMLLTALGIKPERLRTTKAGYRELPLEELLFASRKIVFEKGLGLKEGLLYAIDWDRVPTWRIEGELGSATRRGESTGRAKGSNCIDHKLSGLALYVDRVQVDRRVFHYFEVAAKKDGCLRELQRRLRRTSTLDVLAEDLRHFTNE</sequence>
<evidence type="ECO:0000313" key="1">
    <source>
        <dbReference type="EMBL" id="VVM07544.1"/>
    </source>
</evidence>
<name>A0A5E6MEB0_9BACT</name>
<organism evidence="1 2">
    <name type="scientific">Methylacidimicrobium tartarophylax</name>
    <dbReference type="NCBI Taxonomy" id="1041768"/>
    <lineage>
        <taxon>Bacteria</taxon>
        <taxon>Pseudomonadati</taxon>
        <taxon>Verrucomicrobiota</taxon>
        <taxon>Methylacidimicrobium</taxon>
    </lineage>
</organism>